<dbReference type="Proteomes" id="UP001299608">
    <property type="component" value="Unassembled WGS sequence"/>
</dbReference>
<dbReference type="Pfam" id="PF13416">
    <property type="entry name" value="SBP_bac_8"/>
    <property type="match status" value="1"/>
</dbReference>
<evidence type="ECO:0000313" key="2">
    <source>
        <dbReference type="EMBL" id="MCG4746833.1"/>
    </source>
</evidence>
<dbReference type="PANTHER" id="PTHR43649:SF12">
    <property type="entry name" value="DIACETYLCHITOBIOSE BINDING PROTEIN DASA"/>
    <property type="match status" value="1"/>
</dbReference>
<dbReference type="Proteomes" id="UP000669239">
    <property type="component" value="Unassembled WGS sequence"/>
</dbReference>
<accession>A0AAW5BS42</accession>
<dbReference type="EMBL" id="JAKNGE010000018">
    <property type="protein sequence ID" value="MCG4746833.1"/>
    <property type="molecule type" value="Genomic_DNA"/>
</dbReference>
<dbReference type="PANTHER" id="PTHR43649">
    <property type="entry name" value="ARABINOSE-BINDING PROTEIN-RELATED"/>
    <property type="match status" value="1"/>
</dbReference>
<feature type="signal peptide" evidence="1">
    <location>
        <begin position="1"/>
        <end position="23"/>
    </location>
</feature>
<evidence type="ECO:0000313" key="4">
    <source>
        <dbReference type="Proteomes" id="UP000669239"/>
    </source>
</evidence>
<proteinExistence type="predicted"/>
<reference evidence="3 4" key="1">
    <citation type="journal article" date="2020" name="Cell Host Microbe">
        <title>Functional and Genomic Variation between Human-Derived Isolates of Lachnospiraceae Reveals Inter- and Intra-Species Diversity.</title>
        <authorList>
            <person name="Sorbara M.T."/>
            <person name="Littmann E.R."/>
            <person name="Fontana E."/>
            <person name="Moody T.U."/>
            <person name="Kohout C.E."/>
            <person name="Gjonbalaj M."/>
            <person name="Eaton V."/>
            <person name="Seok R."/>
            <person name="Leiner I.M."/>
            <person name="Pamer E.G."/>
        </authorList>
    </citation>
    <scope>NUCLEOTIDE SEQUENCE [LARGE SCALE GENOMIC DNA]</scope>
    <source>
        <strain evidence="3 4">MSK.1.17</strain>
    </source>
</reference>
<gene>
    <name evidence="3" type="ORF">G5B36_20475</name>
    <name evidence="2" type="ORF">L0N08_15525</name>
</gene>
<keyword evidence="4" id="KW-1185">Reference proteome</keyword>
<dbReference type="InterPro" id="IPR006059">
    <property type="entry name" value="SBP"/>
</dbReference>
<dbReference type="PROSITE" id="PS51257">
    <property type="entry name" value="PROKAR_LIPOPROTEIN"/>
    <property type="match status" value="1"/>
</dbReference>
<reference evidence="2" key="3">
    <citation type="submission" date="2022-01" db="EMBL/GenBank/DDBJ databases">
        <title>Collection of gut derived symbiotic bacterial strains cultured from healthy donors.</title>
        <authorList>
            <person name="Lin H."/>
            <person name="Kohout C."/>
            <person name="Waligurski E."/>
            <person name="Pamer E.G."/>
        </authorList>
    </citation>
    <scope>NUCLEOTIDE SEQUENCE</scope>
    <source>
        <strain evidence="2">DFI.6.55</strain>
    </source>
</reference>
<evidence type="ECO:0000256" key="1">
    <source>
        <dbReference type="SAM" id="SignalP"/>
    </source>
</evidence>
<sequence length="483" mass="54125">MGQRKARFAVAACMVSISLMLGACKSGVPADSAPKAAETGQEELKLVFWHYYNDAQKQYLDRLIKEYNETEGAGKHVVVEASSQGSIGDLTNKIDLALNGSTNDVEMANMSLAYRDMIVGIVNKHGERLVDAGDYLSEEDLAWYNQAYLDEGYIGGKLYILPLVKSTELLLMNQTRLDRFLDANPRYSADGMSDWDSLEQMAQGYFEWTDSATPDVDGDGSPFIGLDNLANYFIAMNHAMGSDIYHYDQDGSLVVDLNEEYIRRLFLNYYIPFTKGYYGASGKYRSDDIKQSVLAGYVGSSSSVLYFPDEVADRDGNMVPVEIGVYKYPVLSGSRETAIQQGAGVVVFNRSQEENQASMDFIRWLTVDKGFELASSMSYMPVDHEPMTQDQEKLIESPKVLKGIEVGLEQSSTYQMVYGFDFEDSYDVRTDLNDCFSTFLKEGRAEFVVYLDQGMTMEEAAQAMAYDSKAEAFYEQVKEIFGQ</sequence>
<dbReference type="Gene3D" id="3.40.190.10">
    <property type="entry name" value="Periplasmic binding protein-like II"/>
    <property type="match status" value="1"/>
</dbReference>
<dbReference type="AlphaFoldDB" id="A0AAW5BS42"/>
<dbReference type="EMBL" id="JAAITT010000034">
    <property type="protein sequence ID" value="NSJ51067.1"/>
    <property type="molecule type" value="Genomic_DNA"/>
</dbReference>
<organism evidence="2 5">
    <name type="scientific">Enterocloster aldenensis</name>
    <dbReference type="NCBI Taxonomy" id="358742"/>
    <lineage>
        <taxon>Bacteria</taxon>
        <taxon>Bacillati</taxon>
        <taxon>Bacillota</taxon>
        <taxon>Clostridia</taxon>
        <taxon>Lachnospirales</taxon>
        <taxon>Lachnospiraceae</taxon>
        <taxon>Enterocloster</taxon>
    </lineage>
</organism>
<reference evidence="3" key="2">
    <citation type="submission" date="2020-02" db="EMBL/GenBank/DDBJ databases">
        <authorList>
            <person name="Littmann E."/>
            <person name="Sorbara M."/>
        </authorList>
    </citation>
    <scope>NUCLEOTIDE SEQUENCE</scope>
    <source>
        <strain evidence="3">MSK.1.17</strain>
    </source>
</reference>
<dbReference type="InterPro" id="IPR050490">
    <property type="entry name" value="Bact_solute-bd_prot1"/>
</dbReference>
<feature type="chain" id="PRO_5043845809" evidence="1">
    <location>
        <begin position="24"/>
        <end position="483"/>
    </location>
</feature>
<keyword evidence="1" id="KW-0732">Signal</keyword>
<dbReference type="RefSeq" id="WP_118708468.1">
    <property type="nucleotide sequence ID" value="NZ_JAAITT010000034.1"/>
</dbReference>
<dbReference type="SUPFAM" id="SSF53850">
    <property type="entry name" value="Periplasmic binding protein-like II"/>
    <property type="match status" value="1"/>
</dbReference>
<protein>
    <submittedName>
        <fullName evidence="2">Extracellular solute-binding protein</fullName>
    </submittedName>
</protein>
<comment type="caution">
    <text evidence="2">The sequence shown here is derived from an EMBL/GenBank/DDBJ whole genome shotgun (WGS) entry which is preliminary data.</text>
</comment>
<evidence type="ECO:0000313" key="5">
    <source>
        <dbReference type="Proteomes" id="UP001299608"/>
    </source>
</evidence>
<evidence type="ECO:0000313" key="3">
    <source>
        <dbReference type="EMBL" id="NSJ51067.1"/>
    </source>
</evidence>
<name>A0AAW5BS42_9FIRM</name>